<comment type="caution">
    <text evidence="1">The sequence shown here is derived from an EMBL/GenBank/DDBJ whole genome shotgun (WGS) entry which is preliminary data.</text>
</comment>
<protein>
    <submittedName>
        <fullName evidence="1">Uncharacterized protein</fullName>
    </submittedName>
</protein>
<reference evidence="1" key="1">
    <citation type="submission" date="2022-07" db="EMBL/GenBank/DDBJ databases">
        <title>Genome Sequence of Xylaria arbuscula.</title>
        <authorList>
            <person name="Buettner E."/>
        </authorList>
    </citation>
    <scope>NUCLEOTIDE SEQUENCE</scope>
    <source>
        <strain evidence="1">VT107</strain>
    </source>
</reference>
<dbReference type="InterPro" id="IPR012349">
    <property type="entry name" value="Split_barrel_FMN-bd"/>
</dbReference>
<evidence type="ECO:0000313" key="2">
    <source>
        <dbReference type="Proteomes" id="UP001148614"/>
    </source>
</evidence>
<name>A0A9W8NDX5_9PEZI</name>
<sequence>MPSDEKADREDEALLDRVWTGVVPVHYTFSEPMPGPYNRLDKLPSYLDEFVRDSNQDAKDIAVEAATKVMKPKPKASLED</sequence>
<dbReference type="Gene3D" id="2.30.110.10">
    <property type="entry name" value="Electron Transport, Fmn-binding Protein, Chain A"/>
    <property type="match status" value="1"/>
</dbReference>
<organism evidence="1 2">
    <name type="scientific">Xylaria arbuscula</name>
    <dbReference type="NCBI Taxonomy" id="114810"/>
    <lineage>
        <taxon>Eukaryota</taxon>
        <taxon>Fungi</taxon>
        <taxon>Dikarya</taxon>
        <taxon>Ascomycota</taxon>
        <taxon>Pezizomycotina</taxon>
        <taxon>Sordariomycetes</taxon>
        <taxon>Xylariomycetidae</taxon>
        <taxon>Xylariales</taxon>
        <taxon>Xylariaceae</taxon>
        <taxon>Xylaria</taxon>
    </lineage>
</organism>
<dbReference type="VEuPathDB" id="FungiDB:F4678DRAFT_205994"/>
<keyword evidence="2" id="KW-1185">Reference proteome</keyword>
<dbReference type="AlphaFoldDB" id="A0A9W8NDX5"/>
<dbReference type="Proteomes" id="UP001148614">
    <property type="component" value="Unassembled WGS sequence"/>
</dbReference>
<dbReference type="EMBL" id="JANPWZ010000938">
    <property type="protein sequence ID" value="KAJ3570434.1"/>
    <property type="molecule type" value="Genomic_DNA"/>
</dbReference>
<gene>
    <name evidence="1" type="ORF">NPX13_g5733</name>
</gene>
<accession>A0A9W8NDX5</accession>
<evidence type="ECO:0000313" key="1">
    <source>
        <dbReference type="EMBL" id="KAJ3570434.1"/>
    </source>
</evidence>
<proteinExistence type="predicted"/>